<keyword evidence="10" id="KW-1185">Reference proteome</keyword>
<dbReference type="STRING" id="364197.SAMN05216296_2085"/>
<keyword evidence="6" id="KW-0865">Zymogen</keyword>
<dbReference type="InterPro" id="IPR014395">
    <property type="entry name" value="Pen/GL7ACA/AHL_acylase"/>
</dbReference>
<evidence type="ECO:0000256" key="2">
    <source>
        <dbReference type="ARBA" id="ARBA00006586"/>
    </source>
</evidence>
<dbReference type="InterPro" id="IPR043147">
    <property type="entry name" value="Penicillin_amidase_A-knob"/>
</dbReference>
<dbReference type="Gene3D" id="1.10.1400.10">
    <property type="match status" value="1"/>
</dbReference>
<evidence type="ECO:0000256" key="7">
    <source>
        <dbReference type="PIRSR" id="PIRSR001227-1"/>
    </source>
</evidence>
<evidence type="ECO:0000256" key="4">
    <source>
        <dbReference type="ARBA" id="ARBA00022764"/>
    </source>
</evidence>
<feature type="binding site" evidence="8">
    <location>
        <position position="276"/>
    </location>
    <ligand>
        <name>Ca(2+)</name>
        <dbReference type="ChEBI" id="CHEBI:29108"/>
    </ligand>
</feature>
<keyword evidence="3" id="KW-0732">Signal</keyword>
<evidence type="ECO:0000313" key="10">
    <source>
        <dbReference type="Proteomes" id="UP000243232"/>
    </source>
</evidence>
<dbReference type="AlphaFoldDB" id="A0A1H2G764"/>
<comment type="subcellular location">
    <subcellularLocation>
        <location evidence="1">Periplasm</location>
    </subcellularLocation>
</comment>
<evidence type="ECO:0000256" key="8">
    <source>
        <dbReference type="PIRSR" id="PIRSR001227-2"/>
    </source>
</evidence>
<evidence type="ECO:0000256" key="5">
    <source>
        <dbReference type="ARBA" id="ARBA00022801"/>
    </source>
</evidence>
<evidence type="ECO:0000256" key="1">
    <source>
        <dbReference type="ARBA" id="ARBA00004418"/>
    </source>
</evidence>
<protein>
    <submittedName>
        <fullName evidence="9">Penicillin amidase/acyl-homoserine-lactone acylase</fullName>
    </submittedName>
</protein>
<comment type="similarity">
    <text evidence="2">Belongs to the peptidase S45 family.</text>
</comment>
<dbReference type="InterPro" id="IPR029055">
    <property type="entry name" value="Ntn_hydrolases_N"/>
</dbReference>
<gene>
    <name evidence="9" type="ORF">SAMN05216296_2085</name>
</gene>
<dbReference type="GO" id="GO:0017000">
    <property type="term" value="P:antibiotic biosynthetic process"/>
    <property type="evidence" value="ECO:0007669"/>
    <property type="project" value="InterPro"/>
</dbReference>
<feature type="binding site" evidence="8">
    <location>
        <position position="279"/>
    </location>
    <ligand>
        <name>Ca(2+)</name>
        <dbReference type="ChEBI" id="CHEBI:29108"/>
    </ligand>
</feature>
<keyword evidence="8" id="KW-0106">Calcium</keyword>
<dbReference type="InterPro" id="IPR043146">
    <property type="entry name" value="Penicillin_amidase_N_B-knob"/>
</dbReference>
<dbReference type="Proteomes" id="UP000243232">
    <property type="component" value="Chromosome I"/>
</dbReference>
<dbReference type="Gene3D" id="3.60.20.10">
    <property type="entry name" value="Glutamine Phosphoribosylpyrophosphate, subunit 1, domain 1"/>
    <property type="match status" value="1"/>
</dbReference>
<keyword evidence="8" id="KW-0479">Metal-binding</keyword>
<keyword evidence="5" id="KW-0378">Hydrolase</keyword>
<dbReference type="EMBL" id="LT629785">
    <property type="protein sequence ID" value="SDU15330.1"/>
    <property type="molecule type" value="Genomic_DNA"/>
</dbReference>
<feature type="binding site" evidence="8">
    <location>
        <position position="278"/>
    </location>
    <ligand>
        <name>Ca(2+)</name>
        <dbReference type="ChEBI" id="CHEBI:29108"/>
    </ligand>
</feature>
<organism evidence="9 10">
    <name type="scientific">Pseudomonas pohangensis</name>
    <dbReference type="NCBI Taxonomy" id="364197"/>
    <lineage>
        <taxon>Bacteria</taxon>
        <taxon>Pseudomonadati</taxon>
        <taxon>Pseudomonadota</taxon>
        <taxon>Gammaproteobacteria</taxon>
        <taxon>Pseudomonadales</taxon>
        <taxon>Pseudomonadaceae</taxon>
        <taxon>Pseudomonas</taxon>
    </lineage>
</organism>
<evidence type="ECO:0000256" key="6">
    <source>
        <dbReference type="ARBA" id="ARBA00023145"/>
    </source>
</evidence>
<feature type="active site" description="Nucleophile" evidence="7">
    <location>
        <position position="203"/>
    </location>
</feature>
<dbReference type="RefSeq" id="WP_090194741.1">
    <property type="nucleotide sequence ID" value="NZ_LT629785.1"/>
</dbReference>
<keyword evidence="4" id="KW-0574">Periplasm</keyword>
<dbReference type="InterPro" id="IPR023343">
    <property type="entry name" value="Penicillin_amidase_dom1"/>
</dbReference>
<dbReference type="Pfam" id="PF01804">
    <property type="entry name" value="Penicil_amidase"/>
    <property type="match status" value="1"/>
</dbReference>
<name>A0A1H2G764_9PSED</name>
<dbReference type="SUPFAM" id="SSF56235">
    <property type="entry name" value="N-terminal nucleophile aminohydrolases (Ntn hydrolases)"/>
    <property type="match status" value="1"/>
</dbReference>
<feature type="binding site" evidence="8">
    <location>
        <position position="458"/>
    </location>
    <ligand>
        <name>Ca(2+)</name>
        <dbReference type="ChEBI" id="CHEBI:29108"/>
    </ligand>
</feature>
<dbReference type="OrthoDB" id="9760084at2"/>
<evidence type="ECO:0000256" key="3">
    <source>
        <dbReference type="ARBA" id="ARBA00022729"/>
    </source>
</evidence>
<accession>A0A1H2G764</accession>
<dbReference type="PANTHER" id="PTHR34218:SF3">
    <property type="entry name" value="ACYL-HOMOSERINE LACTONE ACYLASE PVDQ"/>
    <property type="match status" value="1"/>
</dbReference>
<evidence type="ECO:0000313" key="9">
    <source>
        <dbReference type="EMBL" id="SDU15330.1"/>
    </source>
</evidence>
<proteinExistence type="inferred from homology"/>
<comment type="cofactor">
    <cofactor evidence="8">
        <name>Ca(2+)</name>
        <dbReference type="ChEBI" id="CHEBI:29108"/>
    </cofactor>
    <text evidence="8">Binds 1 Ca(2+) ion per dimer.</text>
</comment>
<dbReference type="CDD" id="cd01936">
    <property type="entry name" value="Ntn_CA"/>
    <property type="match status" value="1"/>
</dbReference>
<dbReference type="GO" id="GO:0016811">
    <property type="term" value="F:hydrolase activity, acting on carbon-nitrogen (but not peptide) bonds, in linear amides"/>
    <property type="evidence" value="ECO:0007669"/>
    <property type="project" value="InterPro"/>
</dbReference>
<dbReference type="InterPro" id="IPR002692">
    <property type="entry name" value="S45"/>
</dbReference>
<dbReference type="Gene3D" id="2.30.120.10">
    <property type="match status" value="1"/>
</dbReference>
<dbReference type="Gene3D" id="1.10.439.10">
    <property type="entry name" value="Penicillin Amidohydrolase, domain 1"/>
    <property type="match status" value="1"/>
</dbReference>
<dbReference type="GO" id="GO:0042597">
    <property type="term" value="C:periplasmic space"/>
    <property type="evidence" value="ECO:0007669"/>
    <property type="project" value="UniProtKB-SubCell"/>
</dbReference>
<dbReference type="PIRSF" id="PIRSF001227">
    <property type="entry name" value="Pen_acylase"/>
    <property type="match status" value="1"/>
</dbReference>
<reference evidence="10" key="1">
    <citation type="submission" date="2016-10" db="EMBL/GenBank/DDBJ databases">
        <authorList>
            <person name="Varghese N."/>
            <person name="Submissions S."/>
        </authorList>
    </citation>
    <scope>NUCLEOTIDE SEQUENCE [LARGE SCALE GENOMIC DNA]</scope>
    <source>
        <strain evidence="10">DSM 17875</strain>
    </source>
</reference>
<dbReference type="GO" id="GO:0046872">
    <property type="term" value="F:metal ion binding"/>
    <property type="evidence" value="ECO:0007669"/>
    <property type="project" value="UniProtKB-KW"/>
</dbReference>
<dbReference type="PANTHER" id="PTHR34218">
    <property type="entry name" value="PEPTIDASE S45 PENICILLIN AMIDASE"/>
    <property type="match status" value="1"/>
</dbReference>
<sequence>MTRRSITFRLLRALLVLLALTVTALLTASFWQQRERVSTAELVERAKAHDVRIVRDSWGVPHIFGAKDSDVAFGIGYAHAEDDYATIQDVTLAIRGRLAMSKGSEAAPGDYVVSLLNIWPSVEQRYLRDLPEDVRAVMEAYADGVNLYGAEHPDQVAPSALPFTGQDVAAGFLFKMPFFYGLDKTLKQVFEGKAELVKTPTGSNGVAVAPVRSSDGATRLLVNSHQPYTGAVAWYEAVLESDEGWHVAGGFFPGSPFMLHGHNEHLGWANTVNAPDLVDVYQLTINPDNPDQYRLDGQWRDLEQSTAWLWVKLWGPLLLPVPQTVYRSEHGPVLRTEQGDFAIRYAGMDEIRGGLQVYRLNKARNLQEWQAAMALQAVPALNYIYADERGNIGYVYNGMFPDRQAGSDWRGTLPGDRSELIWTGYLPPERTPQLWNPPSGLVFNANATPFHASEPQDDLQPADFAPSMGMQTNMTNRAQRLQETYGADRSISRDEFRTYKYDLTYSERSALVATVQQMLALDAQDDAVLQAAQAQLQQWDQRSDRPNRIGALAVLAAMPVVRASEQQLPAVDLRESLLKAAANLQQHFGRLDPEWGEVNRIMRGKEDLAIDGSYDTLRSVWGEEQPDGRLKAVAGDTYILFVEWDKQGHLSSDSIHQFGSATLDPASPHYADQLPLFVEKKTKPVWFTEAQLAGHIEREYRPGEVTLGK</sequence>